<protein>
    <submittedName>
        <fullName evidence="7">Binding-protein-dependent transport systems inner membrane component</fullName>
    </submittedName>
</protein>
<evidence type="ECO:0000313" key="7">
    <source>
        <dbReference type="EMBL" id="ACZ40796.1"/>
    </source>
</evidence>
<dbReference type="PANTHER" id="PTHR43632:SF1">
    <property type="entry name" value="PERMEASE COMPONENT OF TUNGSTATE ABC TRANSPORTER"/>
    <property type="match status" value="1"/>
</dbReference>
<evidence type="ECO:0000256" key="5">
    <source>
        <dbReference type="RuleBase" id="RU363032"/>
    </source>
</evidence>
<name>D1CAF3_SPHTD</name>
<dbReference type="Pfam" id="PF00528">
    <property type="entry name" value="BPD_transp_1"/>
    <property type="match status" value="1"/>
</dbReference>
<dbReference type="RefSeq" id="WP_012873831.1">
    <property type="nucleotide sequence ID" value="NC_013524.1"/>
</dbReference>
<dbReference type="HOGENOM" id="CLU_016047_14_2_0"/>
<dbReference type="InterPro" id="IPR049783">
    <property type="entry name" value="ABC_perm_TupB-like"/>
</dbReference>
<feature type="transmembrane region" description="Helical" evidence="5">
    <location>
        <begin position="204"/>
        <end position="223"/>
    </location>
</feature>
<dbReference type="PROSITE" id="PS50928">
    <property type="entry name" value="ABC_TM1"/>
    <property type="match status" value="1"/>
</dbReference>
<dbReference type="CDD" id="cd06261">
    <property type="entry name" value="TM_PBP2"/>
    <property type="match status" value="1"/>
</dbReference>
<keyword evidence="4 5" id="KW-0472">Membrane</keyword>
<comment type="similarity">
    <text evidence="5">Belongs to the binding-protein-dependent transport system permease family.</text>
</comment>
<dbReference type="InParanoid" id="D1CAF3"/>
<keyword evidence="3 5" id="KW-1133">Transmembrane helix</keyword>
<sequence>MDDILGGLVGALRLLLSGDPDIWSIVLLTLRVSGIALLISAVIGVPIGAWLAFRSFPGHRFVTTLIYTGMGMPPVVAGLAVYLLLSRSGPLGMLGWLFTPRAMVTAQVLISLPLVIGLTTSAVEGVVPELRLQLKALGATERQIVQAILWEARAGMLVALVAGFGSIISEVGAVMLVGGNIERSTRVLTTAVVLETRKGAFDQALALGVILVALTFFLNALALRLRGYLAHARG</sequence>
<dbReference type="AlphaFoldDB" id="D1CAF3"/>
<dbReference type="NCBIfam" id="NF038017">
    <property type="entry name" value="ABC_perm1"/>
    <property type="match status" value="1"/>
</dbReference>
<evidence type="ECO:0000256" key="2">
    <source>
        <dbReference type="ARBA" id="ARBA00022692"/>
    </source>
</evidence>
<evidence type="ECO:0000256" key="4">
    <source>
        <dbReference type="ARBA" id="ARBA00023136"/>
    </source>
</evidence>
<gene>
    <name evidence="7" type="ordered locus">Sthe_3396</name>
</gene>
<feature type="domain" description="ABC transmembrane type-1" evidence="6">
    <location>
        <begin position="26"/>
        <end position="222"/>
    </location>
</feature>
<dbReference type="STRING" id="479434.Sthe_3396"/>
<dbReference type="EMBL" id="CP001824">
    <property type="protein sequence ID" value="ACZ40796.1"/>
    <property type="molecule type" value="Genomic_DNA"/>
</dbReference>
<reference evidence="8" key="1">
    <citation type="submission" date="2009-11" db="EMBL/GenBank/DDBJ databases">
        <title>The complete chromosome 2 of Sphaerobacter thermophilus DSM 20745.</title>
        <authorList>
            <person name="Lucas S."/>
            <person name="Copeland A."/>
            <person name="Lapidus A."/>
            <person name="Glavina del Rio T."/>
            <person name="Dalin E."/>
            <person name="Tice H."/>
            <person name="Bruce D."/>
            <person name="Goodwin L."/>
            <person name="Pitluck S."/>
            <person name="Kyrpides N."/>
            <person name="Mavromatis K."/>
            <person name="Ivanova N."/>
            <person name="Mikhailova N."/>
            <person name="LaButti K.M."/>
            <person name="Clum A."/>
            <person name="Sun H.I."/>
            <person name="Brettin T."/>
            <person name="Detter J.C."/>
            <person name="Han C."/>
            <person name="Larimer F."/>
            <person name="Land M."/>
            <person name="Hauser L."/>
            <person name="Markowitz V."/>
            <person name="Cheng J.F."/>
            <person name="Hugenholtz P."/>
            <person name="Woyke T."/>
            <person name="Wu D."/>
            <person name="Steenblock K."/>
            <person name="Schneider S."/>
            <person name="Pukall R."/>
            <person name="Goeker M."/>
            <person name="Klenk H.P."/>
            <person name="Eisen J.A."/>
        </authorList>
    </citation>
    <scope>NUCLEOTIDE SEQUENCE [LARGE SCALE GENOMIC DNA]</scope>
    <source>
        <strain evidence="8">ATCC 49802 / DSM 20745 / S 6022</strain>
    </source>
</reference>
<feature type="transmembrane region" description="Helical" evidence="5">
    <location>
        <begin position="148"/>
        <end position="168"/>
    </location>
</feature>
<dbReference type="GO" id="GO:0005886">
    <property type="term" value="C:plasma membrane"/>
    <property type="evidence" value="ECO:0007669"/>
    <property type="project" value="UniProtKB-SubCell"/>
</dbReference>
<dbReference type="Gene3D" id="1.10.3720.10">
    <property type="entry name" value="MetI-like"/>
    <property type="match status" value="1"/>
</dbReference>
<dbReference type="PANTHER" id="PTHR43632">
    <property type="entry name" value="PERMEASE COMPONENT OF TUNGSTATE ABC TRANSPORTER"/>
    <property type="match status" value="1"/>
</dbReference>
<dbReference type="InterPro" id="IPR035906">
    <property type="entry name" value="MetI-like_sf"/>
</dbReference>
<reference evidence="7 8" key="2">
    <citation type="journal article" date="2010" name="Stand. Genomic Sci.">
        <title>Complete genome sequence of Desulfohalobium retbaense type strain (HR(100)).</title>
        <authorList>
            <person name="Spring S."/>
            <person name="Nolan M."/>
            <person name="Lapidus A."/>
            <person name="Glavina Del Rio T."/>
            <person name="Copeland A."/>
            <person name="Tice H."/>
            <person name="Cheng J.F."/>
            <person name="Lucas S."/>
            <person name="Land M."/>
            <person name="Chen F."/>
            <person name="Bruce D."/>
            <person name="Goodwin L."/>
            <person name="Pitluck S."/>
            <person name="Ivanova N."/>
            <person name="Mavromatis K."/>
            <person name="Mikhailova N."/>
            <person name="Pati A."/>
            <person name="Chen A."/>
            <person name="Palaniappan K."/>
            <person name="Hauser L."/>
            <person name="Chang Y.J."/>
            <person name="Jeffries C.D."/>
            <person name="Munk C."/>
            <person name="Kiss H."/>
            <person name="Chain P."/>
            <person name="Han C."/>
            <person name="Brettin T."/>
            <person name="Detter J.C."/>
            <person name="Schuler E."/>
            <person name="Goker M."/>
            <person name="Rohde M."/>
            <person name="Bristow J."/>
            <person name="Eisen J.A."/>
            <person name="Markowitz V."/>
            <person name="Hugenholtz P."/>
            <person name="Kyrpides N.C."/>
            <person name="Klenk H.P."/>
        </authorList>
    </citation>
    <scope>NUCLEOTIDE SEQUENCE [LARGE SCALE GENOMIC DNA]</scope>
    <source>
        <strain evidence="8">ATCC 49802 / DSM 20745 / S 6022</strain>
    </source>
</reference>
<dbReference type="OrthoDB" id="9781724at2"/>
<feature type="transmembrane region" description="Helical" evidence="5">
    <location>
        <begin position="105"/>
        <end position="127"/>
    </location>
</feature>
<dbReference type="Proteomes" id="UP000002027">
    <property type="component" value="Chromosome 2"/>
</dbReference>
<feature type="transmembrane region" description="Helical" evidence="5">
    <location>
        <begin position="22"/>
        <end position="53"/>
    </location>
</feature>
<proteinExistence type="inferred from homology"/>
<dbReference type="SUPFAM" id="SSF161098">
    <property type="entry name" value="MetI-like"/>
    <property type="match status" value="1"/>
</dbReference>
<dbReference type="KEGG" id="sti:Sthe_3396"/>
<comment type="subcellular location">
    <subcellularLocation>
        <location evidence="1 5">Cell membrane</location>
        <topology evidence="1 5">Multi-pass membrane protein</topology>
    </subcellularLocation>
</comment>
<evidence type="ECO:0000313" key="8">
    <source>
        <dbReference type="Proteomes" id="UP000002027"/>
    </source>
</evidence>
<dbReference type="eggNOG" id="COG4662">
    <property type="taxonomic scope" value="Bacteria"/>
</dbReference>
<dbReference type="GO" id="GO:0055085">
    <property type="term" value="P:transmembrane transport"/>
    <property type="evidence" value="ECO:0007669"/>
    <property type="project" value="InterPro"/>
</dbReference>
<keyword evidence="8" id="KW-1185">Reference proteome</keyword>
<evidence type="ECO:0000256" key="1">
    <source>
        <dbReference type="ARBA" id="ARBA00004651"/>
    </source>
</evidence>
<keyword evidence="2 5" id="KW-0812">Transmembrane</keyword>
<keyword evidence="5" id="KW-0813">Transport</keyword>
<feature type="transmembrane region" description="Helical" evidence="5">
    <location>
        <begin position="65"/>
        <end position="85"/>
    </location>
</feature>
<accession>D1CAF3</accession>
<organism evidence="7 8">
    <name type="scientific">Sphaerobacter thermophilus (strain ATCC 49802 / DSM 20745 / KCCM 41009 / NCIMB 13125 / S 6022)</name>
    <dbReference type="NCBI Taxonomy" id="479434"/>
    <lineage>
        <taxon>Bacteria</taxon>
        <taxon>Pseudomonadati</taxon>
        <taxon>Thermomicrobiota</taxon>
        <taxon>Thermomicrobia</taxon>
        <taxon>Sphaerobacterales</taxon>
        <taxon>Sphaerobacterineae</taxon>
        <taxon>Sphaerobacteraceae</taxon>
        <taxon>Sphaerobacter</taxon>
    </lineage>
</organism>
<evidence type="ECO:0000256" key="3">
    <source>
        <dbReference type="ARBA" id="ARBA00022989"/>
    </source>
</evidence>
<dbReference type="InterPro" id="IPR000515">
    <property type="entry name" value="MetI-like"/>
</dbReference>
<evidence type="ECO:0000259" key="6">
    <source>
        <dbReference type="PROSITE" id="PS50928"/>
    </source>
</evidence>